<proteinExistence type="predicted"/>
<geneLocation type="mitochondrion" evidence="1"/>
<dbReference type="EMBL" id="KY774314">
    <property type="protein sequence ID" value="ART30561.1"/>
    <property type="molecule type" value="Genomic_DNA"/>
</dbReference>
<sequence>MFLTTKGGWAINIARSSEAMYKEYPFLYRSILSKVGLLIQSYDWQSKRRLNFWLSN</sequence>
<gene>
    <name evidence="1" type="ORF">AEK19_MT0285</name>
</gene>
<accession>A0A1Y0AZK2</accession>
<evidence type="ECO:0000313" key="1">
    <source>
        <dbReference type="EMBL" id="ART30561.1"/>
    </source>
</evidence>
<name>A0A1Y0AZK2_9LAMI</name>
<organism evidence="1">
    <name type="scientific">Utricularia reniformis</name>
    <dbReference type="NCBI Taxonomy" id="192314"/>
    <lineage>
        <taxon>Eukaryota</taxon>
        <taxon>Viridiplantae</taxon>
        <taxon>Streptophyta</taxon>
        <taxon>Embryophyta</taxon>
        <taxon>Tracheophyta</taxon>
        <taxon>Spermatophyta</taxon>
        <taxon>Magnoliopsida</taxon>
        <taxon>eudicotyledons</taxon>
        <taxon>Gunneridae</taxon>
        <taxon>Pentapetalae</taxon>
        <taxon>asterids</taxon>
        <taxon>lamiids</taxon>
        <taxon>Lamiales</taxon>
        <taxon>Lentibulariaceae</taxon>
        <taxon>Utricularia</taxon>
    </lineage>
</organism>
<reference evidence="1" key="1">
    <citation type="submission" date="2017-03" db="EMBL/GenBank/DDBJ databases">
        <title>The mitochondrial genome of the carnivorous plant Utricularia reniformis (Lentibulariaceae): structure, comparative analysis and evolutionary landmarks.</title>
        <authorList>
            <person name="Silva S.R."/>
            <person name="Alvarenga D.O."/>
            <person name="Michael T.P."/>
            <person name="Miranda V.F.O."/>
            <person name="Varani A.M."/>
        </authorList>
    </citation>
    <scope>NUCLEOTIDE SEQUENCE</scope>
</reference>
<protein>
    <submittedName>
        <fullName evidence="1">Uncharacterized protein</fullName>
    </submittedName>
</protein>
<dbReference type="AlphaFoldDB" id="A0A1Y0AZK2"/>
<keyword evidence="1" id="KW-0496">Mitochondrion</keyword>